<dbReference type="PROSITE" id="PS50110">
    <property type="entry name" value="RESPONSE_REGULATORY"/>
    <property type="match status" value="1"/>
</dbReference>
<dbReference type="InterPro" id="IPR052893">
    <property type="entry name" value="TCS_response_regulator"/>
</dbReference>
<dbReference type="OrthoDB" id="195863at2"/>
<dbReference type="EMBL" id="PUIB01000019">
    <property type="protein sequence ID" value="PQO31568.1"/>
    <property type="molecule type" value="Genomic_DNA"/>
</dbReference>
<dbReference type="GO" id="GO:0000160">
    <property type="term" value="P:phosphorelay signal transduction system"/>
    <property type="evidence" value="ECO:0007669"/>
    <property type="project" value="InterPro"/>
</dbReference>
<evidence type="ECO:0000256" key="1">
    <source>
        <dbReference type="PROSITE-ProRule" id="PRU00169"/>
    </source>
</evidence>
<dbReference type="Pfam" id="PF00072">
    <property type="entry name" value="Response_reg"/>
    <property type="match status" value="1"/>
</dbReference>
<feature type="domain" description="Response regulatory" evidence="2">
    <location>
        <begin position="7"/>
        <end position="133"/>
    </location>
</feature>
<dbReference type="PANTHER" id="PTHR44520">
    <property type="entry name" value="RESPONSE REGULATOR RCP1-RELATED"/>
    <property type="match status" value="1"/>
</dbReference>
<feature type="modified residue" description="4-aspartylphosphate" evidence="1">
    <location>
        <position position="66"/>
    </location>
</feature>
<evidence type="ECO:0000313" key="3">
    <source>
        <dbReference type="EMBL" id="PQO31568.1"/>
    </source>
</evidence>
<dbReference type="AlphaFoldDB" id="A0A2S8FHA4"/>
<dbReference type="SUPFAM" id="SSF52172">
    <property type="entry name" value="CheY-like"/>
    <property type="match status" value="1"/>
</dbReference>
<dbReference type="SMART" id="SM00448">
    <property type="entry name" value="REC"/>
    <property type="match status" value="1"/>
</dbReference>
<organism evidence="3 4">
    <name type="scientific">Blastopirellula marina</name>
    <dbReference type="NCBI Taxonomy" id="124"/>
    <lineage>
        <taxon>Bacteria</taxon>
        <taxon>Pseudomonadati</taxon>
        <taxon>Planctomycetota</taxon>
        <taxon>Planctomycetia</taxon>
        <taxon>Pirellulales</taxon>
        <taxon>Pirellulaceae</taxon>
        <taxon>Blastopirellula</taxon>
    </lineage>
</organism>
<proteinExistence type="predicted"/>
<dbReference type="InterPro" id="IPR001789">
    <property type="entry name" value="Sig_transdc_resp-reg_receiver"/>
</dbReference>
<dbReference type="PANTHER" id="PTHR44520:SF1">
    <property type="entry name" value="TWO-COMPONENT SYSTEM REGULATORY PROTEIN"/>
    <property type="match status" value="1"/>
</dbReference>
<reference evidence="3 4" key="1">
    <citation type="submission" date="2018-02" db="EMBL/GenBank/DDBJ databases">
        <title>Comparative genomes isolates from brazilian mangrove.</title>
        <authorList>
            <person name="Araujo J.E."/>
            <person name="Taketani R.G."/>
            <person name="Silva M.C.P."/>
            <person name="Loureco M.V."/>
            <person name="Andreote F.D."/>
        </authorList>
    </citation>
    <scope>NUCLEOTIDE SEQUENCE [LARGE SCALE GENOMIC DNA]</scope>
    <source>
        <strain evidence="3 4">NAP PRIS-MGV</strain>
    </source>
</reference>
<protein>
    <submittedName>
        <fullName evidence="3">Two-component system response regulator</fullName>
    </submittedName>
</protein>
<dbReference type="InterPro" id="IPR011006">
    <property type="entry name" value="CheY-like_superfamily"/>
</dbReference>
<accession>A0A2S8FHA4</accession>
<keyword evidence="1" id="KW-0597">Phosphoprotein</keyword>
<sequence>MVRNHGRVLLVEDNPAHAKLMMRTLREFGDEIDVDHVADGEAALAYLFHTGKYQGSTVLPDLVLLDLRIPKFDGLTVLQRVKEDPVLKQIPVVVLTTSDAESDVRGASERFANSYLVKPIDYLHFVKLMRSVRSYWTELNHTPKTET</sequence>
<gene>
    <name evidence="3" type="ORF">C5Y98_19305</name>
</gene>
<evidence type="ECO:0000313" key="4">
    <source>
        <dbReference type="Proteomes" id="UP000239388"/>
    </source>
</evidence>
<evidence type="ECO:0000259" key="2">
    <source>
        <dbReference type="PROSITE" id="PS50110"/>
    </source>
</evidence>
<dbReference type="Gene3D" id="3.40.50.2300">
    <property type="match status" value="1"/>
</dbReference>
<dbReference type="CDD" id="cd17557">
    <property type="entry name" value="REC_Rcp-like"/>
    <property type="match status" value="1"/>
</dbReference>
<dbReference type="RefSeq" id="WP_105356606.1">
    <property type="nucleotide sequence ID" value="NZ_PUIB01000019.1"/>
</dbReference>
<comment type="caution">
    <text evidence="3">The sequence shown here is derived from an EMBL/GenBank/DDBJ whole genome shotgun (WGS) entry which is preliminary data.</text>
</comment>
<dbReference type="Proteomes" id="UP000239388">
    <property type="component" value="Unassembled WGS sequence"/>
</dbReference>
<name>A0A2S8FHA4_9BACT</name>